<keyword evidence="2" id="KW-0418">Kinase</keyword>
<dbReference type="AlphaFoldDB" id="A0A964UW13"/>
<dbReference type="EMBL" id="JAAAHS010000497">
    <property type="protein sequence ID" value="NBE56464.1"/>
    <property type="molecule type" value="Genomic_DNA"/>
</dbReference>
<keyword evidence="2" id="KW-0808">Transferase</keyword>
<feature type="non-terminal residue" evidence="2">
    <location>
        <position position="1"/>
    </location>
</feature>
<dbReference type="GO" id="GO:0004674">
    <property type="term" value="F:protein serine/threonine kinase activity"/>
    <property type="evidence" value="ECO:0007669"/>
    <property type="project" value="UniProtKB-KW"/>
</dbReference>
<keyword evidence="3" id="KW-1185">Reference proteome</keyword>
<feature type="region of interest" description="Disordered" evidence="1">
    <location>
        <begin position="32"/>
        <end position="115"/>
    </location>
</feature>
<feature type="compositionally biased region" description="Polar residues" evidence="1">
    <location>
        <begin position="67"/>
        <end position="77"/>
    </location>
</feature>
<evidence type="ECO:0000313" key="3">
    <source>
        <dbReference type="Proteomes" id="UP000598297"/>
    </source>
</evidence>
<keyword evidence="2" id="KW-0723">Serine/threonine-protein kinase</keyword>
<sequence>VRTAVVTGVLALALAAGGTGFGVWYASRDDKAPAGATGTVREADPTPTDGTDGTDRPEGSRVPKPTPSSSAGDRQTPSSGGKDRTGGGGSDTDEPAPDDSTQAPAKDTAPAGYRTVQDPLGFQVAVPDGFTRSYEAPRVYYYSPGKEYRLGFHPQPQDPQGSLAVMQQAHRDGPDDYPGYRGGSVRETTHNGHPAALWEFTWDGTAADGGPRHTYDLSWDQNGKMYDLWISAPSQQQAAAKRHFDVALETFVP</sequence>
<evidence type="ECO:0000256" key="1">
    <source>
        <dbReference type="SAM" id="MobiDB-lite"/>
    </source>
</evidence>
<comment type="caution">
    <text evidence="2">The sequence shown here is derived from an EMBL/GenBank/DDBJ whole genome shotgun (WGS) entry which is preliminary data.</text>
</comment>
<reference evidence="2" key="1">
    <citation type="submission" date="2020-01" db="EMBL/GenBank/DDBJ databases">
        <title>Whole-genome analyses of novel actinobacteria.</title>
        <authorList>
            <person name="Sahin N."/>
        </authorList>
    </citation>
    <scope>NUCLEOTIDE SEQUENCE</scope>
    <source>
        <strain evidence="2">YC537</strain>
    </source>
</reference>
<proteinExistence type="predicted"/>
<name>A0A964UW13_9ACTN</name>
<dbReference type="Proteomes" id="UP000598297">
    <property type="component" value="Unassembled WGS sequence"/>
</dbReference>
<gene>
    <name evidence="2" type="ORF">GUY60_34545</name>
</gene>
<accession>A0A964UW13</accession>
<organism evidence="2 3">
    <name type="scientific">Streptomyces boluensis</name>
    <dbReference type="NCBI Taxonomy" id="1775135"/>
    <lineage>
        <taxon>Bacteria</taxon>
        <taxon>Bacillati</taxon>
        <taxon>Actinomycetota</taxon>
        <taxon>Actinomycetes</taxon>
        <taxon>Kitasatosporales</taxon>
        <taxon>Streptomycetaceae</taxon>
        <taxon>Streptomyces</taxon>
    </lineage>
</organism>
<evidence type="ECO:0000313" key="2">
    <source>
        <dbReference type="EMBL" id="NBE56464.1"/>
    </source>
</evidence>
<protein>
    <submittedName>
        <fullName evidence="2">Serine/threonine protein kinase</fullName>
    </submittedName>
</protein>